<dbReference type="Proteomes" id="UP000265520">
    <property type="component" value="Unassembled WGS sequence"/>
</dbReference>
<dbReference type="InterPro" id="IPR051320">
    <property type="entry name" value="Viral_Replic_Matur_Polypro"/>
</dbReference>
<dbReference type="SUPFAM" id="SSF56672">
    <property type="entry name" value="DNA/RNA polymerases"/>
    <property type="match status" value="1"/>
</dbReference>
<evidence type="ECO:0008006" key="3">
    <source>
        <dbReference type="Google" id="ProtNLM"/>
    </source>
</evidence>
<dbReference type="AlphaFoldDB" id="A0A392TN52"/>
<dbReference type="EMBL" id="LXQA010611997">
    <property type="protein sequence ID" value="MCI62054.1"/>
    <property type="molecule type" value="Genomic_DNA"/>
</dbReference>
<accession>A0A392TN52</accession>
<dbReference type="PANTHER" id="PTHR33064:SF37">
    <property type="entry name" value="RIBONUCLEASE H"/>
    <property type="match status" value="1"/>
</dbReference>
<reference evidence="1 2" key="1">
    <citation type="journal article" date="2018" name="Front. Plant Sci.">
        <title>Red Clover (Trifolium pratense) and Zigzag Clover (T. medium) - A Picture of Genomic Similarities and Differences.</title>
        <authorList>
            <person name="Dluhosova J."/>
            <person name="Istvanek J."/>
            <person name="Nedelnik J."/>
            <person name="Repkova J."/>
        </authorList>
    </citation>
    <scope>NUCLEOTIDE SEQUENCE [LARGE SCALE GENOMIC DNA]</scope>
    <source>
        <strain evidence="2">cv. 10/8</strain>
        <tissue evidence="1">Leaf</tissue>
    </source>
</reference>
<evidence type="ECO:0000313" key="1">
    <source>
        <dbReference type="EMBL" id="MCI62054.1"/>
    </source>
</evidence>
<name>A0A392TN52_9FABA</name>
<feature type="non-terminal residue" evidence="1">
    <location>
        <position position="1"/>
    </location>
</feature>
<dbReference type="PANTHER" id="PTHR33064">
    <property type="entry name" value="POL PROTEIN"/>
    <property type="match status" value="1"/>
</dbReference>
<feature type="non-terminal residue" evidence="1">
    <location>
        <position position="88"/>
    </location>
</feature>
<evidence type="ECO:0000313" key="2">
    <source>
        <dbReference type="Proteomes" id="UP000265520"/>
    </source>
</evidence>
<protein>
    <recommendedName>
        <fullName evidence="3">Reverse transcriptase/retrotransposon-derived protein RNase H-like domain-containing protein</fullName>
    </recommendedName>
</protein>
<dbReference type="Gene3D" id="3.30.70.270">
    <property type="match status" value="1"/>
</dbReference>
<dbReference type="InterPro" id="IPR043128">
    <property type="entry name" value="Rev_trsase/Diguanyl_cyclase"/>
</dbReference>
<sequence>LGYVISNGSVAPNPAKVQAIQDWPSPSNVKGLRGFLGLSEFYRKFIKNYAGIAQPLTALLRNDSFTWTDDAQIAFDHLKRAMVTALIL</sequence>
<keyword evidence="2" id="KW-1185">Reference proteome</keyword>
<organism evidence="1 2">
    <name type="scientific">Trifolium medium</name>
    <dbReference type="NCBI Taxonomy" id="97028"/>
    <lineage>
        <taxon>Eukaryota</taxon>
        <taxon>Viridiplantae</taxon>
        <taxon>Streptophyta</taxon>
        <taxon>Embryophyta</taxon>
        <taxon>Tracheophyta</taxon>
        <taxon>Spermatophyta</taxon>
        <taxon>Magnoliopsida</taxon>
        <taxon>eudicotyledons</taxon>
        <taxon>Gunneridae</taxon>
        <taxon>Pentapetalae</taxon>
        <taxon>rosids</taxon>
        <taxon>fabids</taxon>
        <taxon>Fabales</taxon>
        <taxon>Fabaceae</taxon>
        <taxon>Papilionoideae</taxon>
        <taxon>50 kb inversion clade</taxon>
        <taxon>NPAAA clade</taxon>
        <taxon>Hologalegina</taxon>
        <taxon>IRL clade</taxon>
        <taxon>Trifolieae</taxon>
        <taxon>Trifolium</taxon>
    </lineage>
</organism>
<proteinExistence type="predicted"/>
<comment type="caution">
    <text evidence="1">The sequence shown here is derived from an EMBL/GenBank/DDBJ whole genome shotgun (WGS) entry which is preliminary data.</text>
</comment>
<dbReference type="FunFam" id="3.30.70.270:FF:000020">
    <property type="entry name" value="Transposon Tf2-6 polyprotein-like Protein"/>
    <property type="match status" value="1"/>
</dbReference>
<dbReference type="InterPro" id="IPR043502">
    <property type="entry name" value="DNA/RNA_pol_sf"/>
</dbReference>